<keyword evidence="4" id="KW-0460">Magnesium</keyword>
<comment type="similarity">
    <text evidence="1">Belongs to the 5'(3')-deoxyribonucleotidase family.</text>
</comment>
<dbReference type="EMBL" id="GFPF01000102">
    <property type="protein sequence ID" value="MAA11248.1"/>
    <property type="molecule type" value="Transcribed_RNA"/>
</dbReference>
<dbReference type="InterPro" id="IPR008380">
    <property type="entry name" value="HAD-SF_hydro_IG_5-nucl"/>
</dbReference>
<dbReference type="PANTHER" id="PTHR12103">
    <property type="entry name" value="5'-NUCLEOTIDASE DOMAIN-CONTAINING"/>
    <property type="match status" value="1"/>
</dbReference>
<evidence type="ECO:0000256" key="1">
    <source>
        <dbReference type="ARBA" id="ARBA00009589"/>
    </source>
</evidence>
<dbReference type="InterPro" id="IPR036412">
    <property type="entry name" value="HAD-like_sf"/>
</dbReference>
<proteinExistence type="inferred from homology"/>
<evidence type="ECO:0000313" key="5">
    <source>
        <dbReference type="EMBL" id="MAA11248.1"/>
    </source>
</evidence>
<dbReference type="PANTHER" id="PTHR12103:SF38">
    <property type="entry name" value="5'-NUCLEOTIDASE DOMAIN-CONTAINING PROTEIN 1"/>
    <property type="match status" value="1"/>
</dbReference>
<dbReference type="InterPro" id="IPR023214">
    <property type="entry name" value="HAD_sf"/>
</dbReference>
<dbReference type="Pfam" id="PF05761">
    <property type="entry name" value="5_nucleotid"/>
    <property type="match status" value="1"/>
</dbReference>
<protein>
    <submittedName>
        <fullName evidence="5">5'-Nucleotidase</fullName>
    </submittedName>
</protein>
<accession>A0A224Y0Y5</accession>
<sequence>MIGVLGVVHRPFRCRALRCMSTTTWPNVDSTTRATFSLLDYDAIGFDLDNTLARYRLPALFELIHQSVRDYLSTNGKRPTSRLWPSARAFSQRGLLLDKKRGLLVKFDASGRVDRAMKGLTRLSHAEVKQLEKEYTGLSFQRDLRPSPEWYNFADYFTVPTETLYADMVACAEPESSLEPLWDDLLAGIIHFYRPHGPRATTLLQAPDLLVRPCPQSVRDWIRSLRDTGTRTFLLTGSEPLLAFAIATHALGAQWRDLFGVVIVGANKPAFFTDISLPFQVIEDDGSTRPLGVDEQLRADFVYCGGNWTTFCERWLGGRRALYVGDSLVDDIVASQGCCDSVAVLEELCVEAAASEPAVHDGIDYLVSNVWGSVFASPQGPSYLTKTLCESAKLAVPDVVQLSKLSHTIPAFDGTVGLSGFYPRPPKPLVSVLTQSSAAVRTE</sequence>
<name>A0A224Y0Y5_9ACAR</name>
<evidence type="ECO:0000256" key="4">
    <source>
        <dbReference type="ARBA" id="ARBA00022842"/>
    </source>
</evidence>
<dbReference type="SUPFAM" id="SSF56784">
    <property type="entry name" value="HAD-like"/>
    <property type="match status" value="1"/>
</dbReference>
<evidence type="ECO:0000256" key="2">
    <source>
        <dbReference type="ARBA" id="ARBA00022723"/>
    </source>
</evidence>
<dbReference type="AlphaFoldDB" id="A0A224Y0Y5"/>
<dbReference type="Gene3D" id="3.40.50.1000">
    <property type="entry name" value="HAD superfamily/HAD-like"/>
    <property type="match status" value="1"/>
</dbReference>
<evidence type="ECO:0000256" key="3">
    <source>
        <dbReference type="ARBA" id="ARBA00022801"/>
    </source>
</evidence>
<dbReference type="GO" id="GO:0008253">
    <property type="term" value="F:5'-nucleotidase activity"/>
    <property type="evidence" value="ECO:0007669"/>
    <property type="project" value="TreeGrafter"/>
</dbReference>
<keyword evidence="2" id="KW-0479">Metal-binding</keyword>
<keyword evidence="3" id="KW-0378">Hydrolase</keyword>
<dbReference type="GO" id="GO:0046872">
    <property type="term" value="F:metal ion binding"/>
    <property type="evidence" value="ECO:0007669"/>
    <property type="project" value="UniProtKB-KW"/>
</dbReference>
<organism evidence="5">
    <name type="scientific">Rhipicephalus zambeziensis</name>
    <dbReference type="NCBI Taxonomy" id="60191"/>
    <lineage>
        <taxon>Eukaryota</taxon>
        <taxon>Metazoa</taxon>
        <taxon>Ecdysozoa</taxon>
        <taxon>Arthropoda</taxon>
        <taxon>Chelicerata</taxon>
        <taxon>Arachnida</taxon>
        <taxon>Acari</taxon>
        <taxon>Parasitiformes</taxon>
        <taxon>Ixodida</taxon>
        <taxon>Ixodoidea</taxon>
        <taxon>Ixodidae</taxon>
        <taxon>Rhipicephalinae</taxon>
        <taxon>Rhipicephalus</taxon>
        <taxon>Rhipicephalus</taxon>
    </lineage>
</organism>
<reference evidence="5" key="1">
    <citation type="journal article" date="2017" name="Parasit. Vectors">
        <title>Sialotranscriptomics of Rhipicephalus zambeziensis reveals intricate expression profiles of secretory proteins and suggests tight temporal transcriptional regulation during blood-feeding.</title>
        <authorList>
            <person name="de Castro M.H."/>
            <person name="de Klerk D."/>
            <person name="Pienaar R."/>
            <person name="Rees D.J.G."/>
            <person name="Mans B.J."/>
        </authorList>
    </citation>
    <scope>NUCLEOTIDE SEQUENCE</scope>
    <source>
        <tissue evidence="5">Salivary glands</tissue>
    </source>
</reference>